<accession>A0A7V4UCV9</accession>
<dbReference type="AlphaFoldDB" id="A0A7V4UCV9"/>
<feature type="signal peptide" evidence="3">
    <location>
        <begin position="1"/>
        <end position="21"/>
    </location>
</feature>
<comment type="caution">
    <text evidence="4">The sequence shown here is derived from an EMBL/GenBank/DDBJ whole genome shotgun (WGS) entry which is preliminary data.</text>
</comment>
<feature type="region of interest" description="Disordered" evidence="2">
    <location>
        <begin position="111"/>
        <end position="149"/>
    </location>
</feature>
<gene>
    <name evidence="4" type="ORF">ENK44_05180</name>
</gene>
<dbReference type="Gene3D" id="1.25.40.10">
    <property type="entry name" value="Tetratricopeptide repeat domain"/>
    <property type="match status" value="1"/>
</dbReference>
<reference evidence="4" key="1">
    <citation type="journal article" date="2020" name="mSystems">
        <title>Genome- and Community-Level Interaction Insights into Carbon Utilization and Element Cycling Functions of Hydrothermarchaeota in Hydrothermal Sediment.</title>
        <authorList>
            <person name="Zhou Z."/>
            <person name="Liu Y."/>
            <person name="Xu W."/>
            <person name="Pan J."/>
            <person name="Luo Z.H."/>
            <person name="Li M."/>
        </authorList>
    </citation>
    <scope>NUCLEOTIDE SEQUENCE [LARGE SCALE GENOMIC DNA]</scope>
    <source>
        <strain evidence="4">HyVt-577</strain>
    </source>
</reference>
<keyword evidence="3" id="KW-0732">Signal</keyword>
<feature type="repeat" description="TPR" evidence="1">
    <location>
        <begin position="25"/>
        <end position="58"/>
    </location>
</feature>
<keyword evidence="1" id="KW-0802">TPR repeat</keyword>
<sequence>MIKKSLFILFVCLVAIQTVQAGDEWFRLYQQGLKAMKRGDYSTAVEKFEAALQKRPVDKRKVRTYGMHFIQYFPNRELGIAHYFLGNIPEARRYLEISLKQAPTTRAKEFLNRTSSQDGPPLPVPQKPKEKQEIAKPAASGSTTPVATPEKNVKLVGERMSVAVLPFQNNSRNPELGDIILDKMITSLFNKGRFKVIERTQLEKVLEEQKLGASGIIDASTAAEFGRGLGVDAIITGSVASTGAGALSIDARAIDTETAAIIIAHDAYSTSTSVQNVKETVDFLVTKFVTSLPLLEGTVIRIDAGGIMVDKGRSSGIKKGVKCTIYREGAEIKHPVTGEVLGTETIIIGEIQITDPFDKYSSGRIIKLEPGKSIAVGDKFVTK</sequence>
<dbReference type="Gene3D" id="3.40.50.10610">
    <property type="entry name" value="ABC-type transport auxiliary lipoprotein component"/>
    <property type="match status" value="1"/>
</dbReference>
<evidence type="ECO:0000313" key="4">
    <source>
        <dbReference type="EMBL" id="HGY55072.1"/>
    </source>
</evidence>
<dbReference type="SMART" id="SM00028">
    <property type="entry name" value="TPR"/>
    <property type="match status" value="2"/>
</dbReference>
<protein>
    <recommendedName>
        <fullName evidence="5">Tetratricopeptide repeat protein</fullName>
    </recommendedName>
</protein>
<feature type="chain" id="PRO_5031042370" description="Tetratricopeptide repeat protein" evidence="3">
    <location>
        <begin position="22"/>
        <end position="383"/>
    </location>
</feature>
<dbReference type="SUPFAM" id="SSF48452">
    <property type="entry name" value="TPR-like"/>
    <property type="match status" value="1"/>
</dbReference>
<evidence type="ECO:0008006" key="5">
    <source>
        <dbReference type="Google" id="ProtNLM"/>
    </source>
</evidence>
<dbReference type="EMBL" id="DRQG01000046">
    <property type="protein sequence ID" value="HGY55072.1"/>
    <property type="molecule type" value="Genomic_DNA"/>
</dbReference>
<evidence type="ECO:0000256" key="1">
    <source>
        <dbReference type="PROSITE-ProRule" id="PRU00339"/>
    </source>
</evidence>
<dbReference type="InterPro" id="IPR005534">
    <property type="entry name" value="Curli_assmbl/transp-comp_CsgG"/>
</dbReference>
<dbReference type="PROSITE" id="PS50005">
    <property type="entry name" value="TPR"/>
    <property type="match status" value="1"/>
</dbReference>
<dbReference type="Proteomes" id="UP000885779">
    <property type="component" value="Unassembled WGS sequence"/>
</dbReference>
<dbReference type="InterPro" id="IPR019734">
    <property type="entry name" value="TPR_rpt"/>
</dbReference>
<proteinExistence type="predicted"/>
<dbReference type="SUPFAM" id="SSF52964">
    <property type="entry name" value="TolB, N-terminal domain"/>
    <property type="match status" value="1"/>
</dbReference>
<dbReference type="GO" id="GO:0030288">
    <property type="term" value="C:outer membrane-bounded periplasmic space"/>
    <property type="evidence" value="ECO:0007669"/>
    <property type="project" value="InterPro"/>
</dbReference>
<organism evidence="4">
    <name type="scientific">Caldithrix abyssi</name>
    <dbReference type="NCBI Taxonomy" id="187145"/>
    <lineage>
        <taxon>Bacteria</taxon>
        <taxon>Pseudomonadati</taxon>
        <taxon>Calditrichota</taxon>
        <taxon>Calditrichia</taxon>
        <taxon>Calditrichales</taxon>
        <taxon>Calditrichaceae</taxon>
        <taxon>Caldithrix</taxon>
    </lineage>
</organism>
<evidence type="ECO:0000256" key="3">
    <source>
        <dbReference type="SAM" id="SignalP"/>
    </source>
</evidence>
<dbReference type="Pfam" id="PF03783">
    <property type="entry name" value="CsgG"/>
    <property type="match status" value="1"/>
</dbReference>
<dbReference type="InterPro" id="IPR011990">
    <property type="entry name" value="TPR-like_helical_dom_sf"/>
</dbReference>
<evidence type="ECO:0000256" key="2">
    <source>
        <dbReference type="SAM" id="MobiDB-lite"/>
    </source>
</evidence>
<name>A0A7V4UCV9_CALAY</name>